<evidence type="ECO:0000256" key="6">
    <source>
        <dbReference type="ARBA" id="ARBA00022490"/>
    </source>
</evidence>
<evidence type="ECO:0000256" key="11">
    <source>
        <dbReference type="ARBA" id="ARBA00064552"/>
    </source>
</evidence>
<dbReference type="SUPFAM" id="SSF48371">
    <property type="entry name" value="ARM repeat"/>
    <property type="match status" value="1"/>
</dbReference>
<evidence type="ECO:0000256" key="10">
    <source>
        <dbReference type="ARBA" id="ARBA00055861"/>
    </source>
</evidence>
<dbReference type="AlphaFoldDB" id="A0A151MG02"/>
<dbReference type="SUPFAM" id="SSF117281">
    <property type="entry name" value="Kelch motif"/>
    <property type="match status" value="1"/>
</dbReference>
<dbReference type="PANTHER" id="PTHR13554">
    <property type="entry name" value="26S PROTEASOME NON-ATPASE REGULATORY SUBUNIT 5-RELATED"/>
    <property type="match status" value="1"/>
</dbReference>
<comment type="subcellular location">
    <subcellularLocation>
        <location evidence="1">Cytoplasm</location>
    </subcellularLocation>
</comment>
<evidence type="ECO:0000256" key="7">
    <source>
        <dbReference type="ARBA" id="ARBA00022786"/>
    </source>
</evidence>
<dbReference type="GO" id="GO:0005829">
    <property type="term" value="C:cytosol"/>
    <property type="evidence" value="ECO:0007669"/>
    <property type="project" value="TreeGrafter"/>
</dbReference>
<comment type="pathway">
    <text evidence="2">Protein modification; protein ubiquitination.</text>
</comment>
<organism evidence="12 13">
    <name type="scientific">Alligator mississippiensis</name>
    <name type="common">American alligator</name>
    <dbReference type="NCBI Taxonomy" id="8496"/>
    <lineage>
        <taxon>Eukaryota</taxon>
        <taxon>Metazoa</taxon>
        <taxon>Chordata</taxon>
        <taxon>Craniata</taxon>
        <taxon>Vertebrata</taxon>
        <taxon>Euteleostomi</taxon>
        <taxon>Archelosauria</taxon>
        <taxon>Archosauria</taxon>
        <taxon>Crocodylia</taxon>
        <taxon>Alligatoridae</taxon>
        <taxon>Alligatorinae</taxon>
        <taxon>Alligator</taxon>
    </lineage>
</organism>
<dbReference type="STRING" id="8496.A0A151MG02"/>
<evidence type="ECO:0000256" key="4">
    <source>
        <dbReference type="ARBA" id="ARBA00014933"/>
    </source>
</evidence>
<evidence type="ECO:0000256" key="8">
    <source>
        <dbReference type="ARBA" id="ARBA00022990"/>
    </source>
</evidence>
<sequence>MAEAALELLERVEQVSLCVSILERFLQALDPPDVIRDFRGELQEGLFHPDDAVKILTISQVGRIVENSDAVREVVGNPELLRQIIYCIGGEKISVAKEAIKSLSRIAQTQDGLEALFGRSLLVDLKNVMGTSDIVRYRVYELIVEISSVSADSLNYCANSGLISDLLGELTGEDVLVRTTCIEMVTSLAYTQHGRRYLAQQGIIDKISNIIIGADSDPFSGFYLPGFVKFFGNLAIVDSPQQICERYPVFVEKVFEMAEGHDPTMIGVAVDTLGILGSNMEGKQVLQKTKSRFQDLLNRIGHHARNAPTELRLRCLDAISSLLYLPPDQQTEDLLRMTESWFVSLSSQPLELFRGISTQPFPDLHCGALRVFTAIASQPWAQKLMLESPGFIEYIVDRSVEPDKPSKDAKYELRLCVLKAWDVPIQLYHGCNGVMNWQIRYARQRAAGPKAEQKGEPRGQQRHCYACDLHITVQIDWNLDPEPSSVLQKLECGFGFPSVLGLGHEKYSILSAIRNNCTGFAAQFYREQLDLQAKRVIQEAESRASETSKQLELVFAVGGWHHRDAVSGVERYNPLQHEWRVLGSVSRPHRGAGVASLQNCIYAVGGFDGTTCLSSVARYDPKVNEWSCDVAPLRESKRDVGLAELGGYLYCVGGHDGLLCLSTVERYDPSEDRWCKVAPMASRRMGLGVAVLDGYLYAVGGSDGQSPLYSVERYDPVEDTWSPCPPLGTCREDLGCATFQGKIYAVGGRDDLTELCSVERFDPVSNEWSPAMPMQSKRNKVKAAVANGYLLAVGGFDGIVHVTTVEAFDPDINRWRLFGNTQSCHPGGGVAVLNVTP</sequence>
<reference evidence="12 13" key="1">
    <citation type="journal article" date="2012" name="Genome Biol.">
        <title>Sequencing three crocodilian genomes to illuminate the evolution of archosaurs and amniotes.</title>
        <authorList>
            <person name="St John J.A."/>
            <person name="Braun E.L."/>
            <person name="Isberg S.R."/>
            <person name="Miles L.G."/>
            <person name="Chong A.Y."/>
            <person name="Gongora J."/>
            <person name="Dalzell P."/>
            <person name="Moran C."/>
            <person name="Bed'hom B."/>
            <person name="Abzhanov A."/>
            <person name="Burgess S.C."/>
            <person name="Cooksey A.M."/>
            <person name="Castoe T.A."/>
            <person name="Crawford N.G."/>
            <person name="Densmore L.D."/>
            <person name="Drew J.C."/>
            <person name="Edwards S.V."/>
            <person name="Faircloth B.C."/>
            <person name="Fujita M.K."/>
            <person name="Greenwold M.J."/>
            <person name="Hoffmann F.G."/>
            <person name="Howard J.M."/>
            <person name="Iguchi T."/>
            <person name="Janes D.E."/>
            <person name="Khan S.Y."/>
            <person name="Kohno S."/>
            <person name="de Koning A.J."/>
            <person name="Lance S.L."/>
            <person name="McCarthy F.M."/>
            <person name="McCormack J.E."/>
            <person name="Merchant M.E."/>
            <person name="Peterson D.G."/>
            <person name="Pollock D.D."/>
            <person name="Pourmand N."/>
            <person name="Raney B.J."/>
            <person name="Roessler K.A."/>
            <person name="Sanford J.R."/>
            <person name="Sawyer R.H."/>
            <person name="Schmidt C.J."/>
            <person name="Triplett E.W."/>
            <person name="Tuberville T.D."/>
            <person name="Venegas-Anaya M."/>
            <person name="Howard J.T."/>
            <person name="Jarvis E.D."/>
            <person name="Guillette L.J.Jr."/>
            <person name="Glenn T.C."/>
            <person name="Green R.E."/>
            <person name="Ray D.A."/>
        </authorList>
    </citation>
    <scope>NUCLEOTIDE SEQUENCE [LARGE SCALE GENOMIC DNA]</scope>
    <source>
        <strain evidence="12">KSC_2009_1</strain>
    </source>
</reference>
<evidence type="ECO:0000256" key="9">
    <source>
        <dbReference type="ARBA" id="ARBA00023186"/>
    </source>
</evidence>
<comment type="subunit">
    <text evidence="11">Interacts with PSMC1, PSMC2, PSMD1 and PSMD6. Part of transient complex containing PSMD5, PSMC2, PSMC1 and PSMD2 formed during the assembly of the 26S proteasome.</text>
</comment>
<keyword evidence="8" id="KW-0007">Acetylation</keyword>
<dbReference type="PANTHER" id="PTHR13554:SF10">
    <property type="entry name" value="26S PROTEASOME NON-ATPASE REGULATORY SUBUNIT 5"/>
    <property type="match status" value="1"/>
</dbReference>
<dbReference type="GO" id="GO:0043248">
    <property type="term" value="P:proteasome assembly"/>
    <property type="evidence" value="ECO:0007669"/>
    <property type="project" value="InterPro"/>
</dbReference>
<dbReference type="Proteomes" id="UP000050525">
    <property type="component" value="Unassembled WGS sequence"/>
</dbReference>
<dbReference type="EMBL" id="AKHW03006215">
    <property type="protein sequence ID" value="KYO23438.1"/>
    <property type="molecule type" value="Genomic_DNA"/>
</dbReference>
<keyword evidence="13" id="KW-1185">Reference proteome</keyword>
<evidence type="ECO:0000256" key="3">
    <source>
        <dbReference type="ARBA" id="ARBA00006823"/>
    </source>
</evidence>
<evidence type="ECO:0000256" key="5">
    <source>
        <dbReference type="ARBA" id="ARBA00022441"/>
    </source>
</evidence>
<evidence type="ECO:0000256" key="2">
    <source>
        <dbReference type="ARBA" id="ARBA00004906"/>
    </source>
</evidence>
<keyword evidence="9" id="KW-0143">Chaperone</keyword>
<dbReference type="InterPro" id="IPR006652">
    <property type="entry name" value="Kelch_1"/>
</dbReference>
<dbReference type="Gene3D" id="2.120.10.80">
    <property type="entry name" value="Kelch-type beta propeller"/>
    <property type="match status" value="1"/>
</dbReference>
<dbReference type="SMART" id="SM00612">
    <property type="entry name" value="Kelch"/>
    <property type="match status" value="6"/>
</dbReference>
<dbReference type="Gene3D" id="1.25.10.10">
    <property type="entry name" value="Leucine-rich Repeat Variant"/>
    <property type="match status" value="1"/>
</dbReference>
<name>A0A151MG02_ALLMI</name>
<dbReference type="InterPro" id="IPR019538">
    <property type="entry name" value="PSMD5"/>
</dbReference>
<evidence type="ECO:0000313" key="13">
    <source>
        <dbReference type="Proteomes" id="UP000050525"/>
    </source>
</evidence>
<comment type="caution">
    <text evidence="12">The sequence shown here is derived from an EMBL/GenBank/DDBJ whole genome shotgun (WGS) entry which is preliminary data.</text>
</comment>
<keyword evidence="12" id="KW-0647">Proteasome</keyword>
<dbReference type="FunFam" id="2.120.10.80:FF:000024">
    <property type="entry name" value="Kelch-like ECH-associated protein 1"/>
    <property type="match status" value="1"/>
</dbReference>
<proteinExistence type="inferred from homology"/>
<dbReference type="InterPro" id="IPR011989">
    <property type="entry name" value="ARM-like"/>
</dbReference>
<dbReference type="InterPro" id="IPR016024">
    <property type="entry name" value="ARM-type_fold"/>
</dbReference>
<keyword evidence="5" id="KW-0880">Kelch repeat</keyword>
<protein>
    <recommendedName>
        <fullName evidence="4">26S proteasome non-ATPase regulatory subunit 5</fullName>
    </recommendedName>
</protein>
<keyword evidence="6" id="KW-0963">Cytoplasm</keyword>
<evidence type="ECO:0000256" key="1">
    <source>
        <dbReference type="ARBA" id="ARBA00004496"/>
    </source>
</evidence>
<evidence type="ECO:0000313" key="12">
    <source>
        <dbReference type="EMBL" id="KYO23438.1"/>
    </source>
</evidence>
<accession>A0A151MG02</accession>
<dbReference type="GO" id="GO:0000502">
    <property type="term" value="C:proteasome complex"/>
    <property type="evidence" value="ECO:0007669"/>
    <property type="project" value="UniProtKB-KW"/>
</dbReference>
<dbReference type="Pfam" id="PF10508">
    <property type="entry name" value="Proteasom_PSMB"/>
    <property type="match status" value="1"/>
</dbReference>
<comment type="similarity">
    <text evidence="3">Belongs to the proteasome subunit S5B/HSM3 family.</text>
</comment>
<dbReference type="Pfam" id="PF01344">
    <property type="entry name" value="Kelch_1"/>
    <property type="match status" value="6"/>
</dbReference>
<dbReference type="InterPro" id="IPR015915">
    <property type="entry name" value="Kelch-typ_b-propeller"/>
</dbReference>
<dbReference type="FunFam" id="1.25.10.10:FF:000208">
    <property type="entry name" value="26S proteasome non-ATPase regulatory subunit 5"/>
    <property type="match status" value="1"/>
</dbReference>
<keyword evidence="7" id="KW-0833">Ubl conjugation pathway</keyword>
<gene>
    <name evidence="12" type="primary">PSMD5-1</name>
    <name evidence="12" type="ORF">Y1Q_0005800</name>
</gene>
<comment type="function">
    <text evidence="10">Acts as a chaperone during the assembly of the 26S proteasome, specifically of the base subcomplex of the PA700/19S regulatory complex (RC). In the initial step of the base subcomplex assembly is part of an intermediate PSMD5:PSMC2:PSMC1:PSMD2 module which probably assembles with a PSMD10:PSMC4:PSMC5:PAAF1 module followed by dissociation of PSMD5.</text>
</comment>